<dbReference type="PANTHER" id="PTHR45138">
    <property type="entry name" value="REGULATORY COMPONENTS OF SENSORY TRANSDUCTION SYSTEM"/>
    <property type="match status" value="1"/>
</dbReference>
<comment type="caution">
    <text evidence="3">The sequence shown here is derived from an EMBL/GenBank/DDBJ whole genome shotgun (WGS) entry which is preliminary data.</text>
</comment>
<accession>A0A9D1JXZ5</accession>
<dbReference type="SUPFAM" id="SSF55781">
    <property type="entry name" value="GAF domain-like"/>
    <property type="match status" value="1"/>
</dbReference>
<dbReference type="GO" id="GO:1902201">
    <property type="term" value="P:negative regulation of bacterial-type flagellum-dependent cell motility"/>
    <property type="evidence" value="ECO:0007669"/>
    <property type="project" value="TreeGrafter"/>
</dbReference>
<reference evidence="3" key="2">
    <citation type="journal article" date="2021" name="PeerJ">
        <title>Extensive microbial diversity within the chicken gut microbiome revealed by metagenomics and culture.</title>
        <authorList>
            <person name="Gilroy R."/>
            <person name="Ravi A."/>
            <person name="Getino M."/>
            <person name="Pursley I."/>
            <person name="Horton D.L."/>
            <person name="Alikhan N.F."/>
            <person name="Baker D."/>
            <person name="Gharbi K."/>
            <person name="Hall N."/>
            <person name="Watson M."/>
            <person name="Adriaenssens E.M."/>
            <person name="Foster-Nyarko E."/>
            <person name="Jarju S."/>
            <person name="Secka A."/>
            <person name="Antonio M."/>
            <person name="Oren A."/>
            <person name="Chaudhuri R.R."/>
            <person name="La Ragione R."/>
            <person name="Hildebrand F."/>
            <person name="Pallen M.J."/>
        </authorList>
    </citation>
    <scope>NUCLEOTIDE SEQUENCE</scope>
    <source>
        <strain evidence="3">CHK152-2871</strain>
    </source>
</reference>
<dbReference type="FunFam" id="3.30.70.270:FF:000001">
    <property type="entry name" value="Diguanylate cyclase domain protein"/>
    <property type="match status" value="1"/>
</dbReference>
<gene>
    <name evidence="3" type="ORF">IAA86_00570</name>
</gene>
<evidence type="ECO:0000259" key="2">
    <source>
        <dbReference type="PROSITE" id="PS50887"/>
    </source>
</evidence>
<proteinExistence type="predicted"/>
<feature type="domain" description="GGDEF" evidence="2">
    <location>
        <begin position="313"/>
        <end position="451"/>
    </location>
</feature>
<dbReference type="Gene3D" id="3.30.70.270">
    <property type="match status" value="1"/>
</dbReference>
<dbReference type="EMBL" id="DVJQ01000006">
    <property type="protein sequence ID" value="HIS73493.1"/>
    <property type="molecule type" value="Genomic_DNA"/>
</dbReference>
<dbReference type="InterPro" id="IPR029016">
    <property type="entry name" value="GAF-like_dom_sf"/>
</dbReference>
<dbReference type="GO" id="GO:0005886">
    <property type="term" value="C:plasma membrane"/>
    <property type="evidence" value="ECO:0007669"/>
    <property type="project" value="TreeGrafter"/>
</dbReference>
<dbReference type="SMART" id="SM00267">
    <property type="entry name" value="GGDEF"/>
    <property type="match status" value="1"/>
</dbReference>
<dbReference type="InterPro" id="IPR000160">
    <property type="entry name" value="GGDEF_dom"/>
</dbReference>
<dbReference type="NCBIfam" id="TIGR00254">
    <property type="entry name" value="GGDEF"/>
    <property type="match status" value="1"/>
</dbReference>
<organism evidence="3 4">
    <name type="scientific">Candidatus Galligastranaerophilus intestinavium</name>
    <dbReference type="NCBI Taxonomy" id="2840836"/>
    <lineage>
        <taxon>Bacteria</taxon>
        <taxon>Candidatus Galligastranaerophilus</taxon>
    </lineage>
</organism>
<dbReference type="GO" id="GO:0052621">
    <property type="term" value="F:diguanylate cyclase activity"/>
    <property type="evidence" value="ECO:0007669"/>
    <property type="project" value="TreeGrafter"/>
</dbReference>
<dbReference type="AlphaFoldDB" id="A0A9D1JXZ5"/>
<feature type="coiled-coil region" evidence="1">
    <location>
        <begin position="375"/>
        <end position="402"/>
    </location>
</feature>
<dbReference type="Proteomes" id="UP000886865">
    <property type="component" value="Unassembled WGS sequence"/>
</dbReference>
<evidence type="ECO:0000256" key="1">
    <source>
        <dbReference type="SAM" id="Coils"/>
    </source>
</evidence>
<dbReference type="PROSITE" id="PS50887">
    <property type="entry name" value="GGDEF"/>
    <property type="match status" value="1"/>
</dbReference>
<evidence type="ECO:0000313" key="4">
    <source>
        <dbReference type="Proteomes" id="UP000886865"/>
    </source>
</evidence>
<reference evidence="3" key="1">
    <citation type="submission" date="2020-10" db="EMBL/GenBank/DDBJ databases">
        <authorList>
            <person name="Gilroy R."/>
        </authorList>
    </citation>
    <scope>NUCLEOTIDE SEQUENCE</scope>
    <source>
        <strain evidence="3">CHK152-2871</strain>
    </source>
</reference>
<dbReference type="Gene3D" id="3.30.450.40">
    <property type="match status" value="1"/>
</dbReference>
<dbReference type="InterPro" id="IPR029787">
    <property type="entry name" value="Nucleotide_cyclase"/>
</dbReference>
<dbReference type="PANTHER" id="PTHR45138:SF9">
    <property type="entry name" value="DIGUANYLATE CYCLASE DGCM-RELATED"/>
    <property type="match status" value="1"/>
</dbReference>
<dbReference type="CDD" id="cd01949">
    <property type="entry name" value="GGDEF"/>
    <property type="match status" value="1"/>
</dbReference>
<sequence>MYKLTCAFEKSCGRTDFISGLEAAFAKILRIDCVKIYLLDDFSYVLKDFEKPWENLADNEQNQKIQKVLNSFVGSKDSAKCDKDVIYMPVYENTKIVGLLEIALEREIETDNEFFEIAPLVQRQISYAVLNFKSGEKMKLNTKFYKTIRNIAKIIETQYELSYILPILGEMIDSFICEHLIYIFIKNKNKKEFKLVWPANIKDTKIYEYLEQLNSKSNVMLQRDGKVGIFPLVNEQKLLGAVVAYNPFDKLNENEINYLDEISKQASITIERALEYMKILKDATLDALTGLNNRHQFALRLREETASAKRQNAPLCCIMTDIDFFKKVNDTYGHAVGDCVLKNVAKTIKKELRENDIPSRYGGEEFAILLPYTTLDEATLVAQRLRRAIEKKKINIEEYNIQGVSQLSVTISVGVSAYDKTMKEPQLLYQNADKALYEAKESGRNKVVVFS</sequence>
<keyword evidence="1" id="KW-0175">Coiled coil</keyword>
<dbReference type="SUPFAM" id="SSF55073">
    <property type="entry name" value="Nucleotide cyclase"/>
    <property type="match status" value="1"/>
</dbReference>
<name>A0A9D1JXZ5_9BACT</name>
<dbReference type="InterPro" id="IPR050469">
    <property type="entry name" value="Diguanylate_Cyclase"/>
</dbReference>
<dbReference type="InterPro" id="IPR043128">
    <property type="entry name" value="Rev_trsase/Diguanyl_cyclase"/>
</dbReference>
<dbReference type="Pfam" id="PF00990">
    <property type="entry name" value="GGDEF"/>
    <property type="match status" value="1"/>
</dbReference>
<dbReference type="GO" id="GO:0043709">
    <property type="term" value="P:cell adhesion involved in single-species biofilm formation"/>
    <property type="evidence" value="ECO:0007669"/>
    <property type="project" value="TreeGrafter"/>
</dbReference>
<protein>
    <submittedName>
        <fullName evidence="3">Sensor domain-containing diguanylate cyclase</fullName>
    </submittedName>
</protein>
<evidence type="ECO:0000313" key="3">
    <source>
        <dbReference type="EMBL" id="HIS73493.1"/>
    </source>
</evidence>